<evidence type="ECO:0000259" key="9">
    <source>
        <dbReference type="Pfam" id="PF12704"/>
    </source>
</evidence>
<sequence>MLLYLRLLKESLFFALGALANNKLRTFLSLLGVTIGIFSIIAVLAAVDSLDRKIKESMSSVDKNTMYLKRFSFAPTDIPRWKMDNFPDVTYDEYEYLKENVHTAQYMAFQIFTKSEVIRFEDQSASNVNIIPVSYEFEDIQALKIEKGRFFNEAESISGTAVIVLGYEIAQTLFGDLDPLERKVRLYGQRFTVIGVLEKQGSGTFGESNDTAAIIPVNVLRRLYGDHNSFMTPIIIIKPQPGIKGEETKAEVTQRLRMYRGIKAGEPDNFMIDILSTFTDLIDNVVGTLNIGGWVISLFSLLVGGFGIANIMFVSVKERTNLIGIQKALGAKRRFILFQFLFEAIILSAIGGLVGLLLVWGVATIATSLLDFKFVLSFGNIALGTGLAVLIGLISGILPAISAAKLDPVEAIRSGM</sequence>
<name>A0ABW8YV20_9FLAO</name>
<keyword evidence="2" id="KW-1003">Cell membrane</keyword>
<evidence type="ECO:0000256" key="1">
    <source>
        <dbReference type="ARBA" id="ARBA00004651"/>
    </source>
</evidence>
<feature type="domain" description="MacB-like periplasmic core" evidence="9">
    <location>
        <begin position="26"/>
        <end position="254"/>
    </location>
</feature>
<gene>
    <name evidence="10" type="ORF">ABS766_01410</name>
</gene>
<dbReference type="EMBL" id="JBELPZ010000001">
    <property type="protein sequence ID" value="MFL9843065.1"/>
    <property type="molecule type" value="Genomic_DNA"/>
</dbReference>
<comment type="subcellular location">
    <subcellularLocation>
        <location evidence="1">Cell membrane</location>
        <topology evidence="1">Multi-pass membrane protein</topology>
    </subcellularLocation>
</comment>
<protein>
    <submittedName>
        <fullName evidence="10">ABC transporter permease</fullName>
    </submittedName>
</protein>
<evidence type="ECO:0000256" key="5">
    <source>
        <dbReference type="ARBA" id="ARBA00023136"/>
    </source>
</evidence>
<keyword evidence="11" id="KW-1185">Reference proteome</keyword>
<comment type="caution">
    <text evidence="10">The sequence shown here is derived from an EMBL/GenBank/DDBJ whole genome shotgun (WGS) entry which is preliminary data.</text>
</comment>
<dbReference type="PANTHER" id="PTHR30572:SF4">
    <property type="entry name" value="ABC TRANSPORTER PERMEASE YTRF"/>
    <property type="match status" value="1"/>
</dbReference>
<feature type="transmembrane region" description="Helical" evidence="7">
    <location>
        <begin position="291"/>
        <end position="314"/>
    </location>
</feature>
<feature type="transmembrane region" description="Helical" evidence="7">
    <location>
        <begin position="374"/>
        <end position="398"/>
    </location>
</feature>
<evidence type="ECO:0000256" key="6">
    <source>
        <dbReference type="ARBA" id="ARBA00038076"/>
    </source>
</evidence>
<keyword evidence="4 7" id="KW-1133">Transmembrane helix</keyword>
<evidence type="ECO:0000256" key="4">
    <source>
        <dbReference type="ARBA" id="ARBA00022989"/>
    </source>
</evidence>
<dbReference type="Pfam" id="PF02687">
    <property type="entry name" value="FtsX"/>
    <property type="match status" value="1"/>
</dbReference>
<evidence type="ECO:0000313" key="10">
    <source>
        <dbReference type="EMBL" id="MFL9843065.1"/>
    </source>
</evidence>
<evidence type="ECO:0000256" key="2">
    <source>
        <dbReference type="ARBA" id="ARBA00022475"/>
    </source>
</evidence>
<dbReference type="InterPro" id="IPR025857">
    <property type="entry name" value="MacB_PCD"/>
</dbReference>
<dbReference type="PANTHER" id="PTHR30572">
    <property type="entry name" value="MEMBRANE COMPONENT OF TRANSPORTER-RELATED"/>
    <property type="match status" value="1"/>
</dbReference>
<organism evidence="10 11">
    <name type="scientific">Flavobacterium rhizosphaerae</name>
    <dbReference type="NCBI Taxonomy" id="3163298"/>
    <lineage>
        <taxon>Bacteria</taxon>
        <taxon>Pseudomonadati</taxon>
        <taxon>Bacteroidota</taxon>
        <taxon>Flavobacteriia</taxon>
        <taxon>Flavobacteriales</taxon>
        <taxon>Flavobacteriaceae</taxon>
        <taxon>Flavobacterium</taxon>
    </lineage>
</organism>
<dbReference type="RefSeq" id="WP_408083297.1">
    <property type="nucleotide sequence ID" value="NZ_JBELPZ010000001.1"/>
</dbReference>
<evidence type="ECO:0000256" key="7">
    <source>
        <dbReference type="SAM" id="Phobius"/>
    </source>
</evidence>
<proteinExistence type="inferred from homology"/>
<reference evidence="10 11" key="1">
    <citation type="submission" date="2024-06" db="EMBL/GenBank/DDBJ databases">
        <authorList>
            <person name="Kaempfer P."/>
            <person name="Viver T."/>
        </authorList>
    </citation>
    <scope>NUCLEOTIDE SEQUENCE [LARGE SCALE GENOMIC DNA]</scope>
    <source>
        <strain evidence="10 11">ST-119</strain>
    </source>
</reference>
<dbReference type="InterPro" id="IPR050250">
    <property type="entry name" value="Macrolide_Exporter_MacB"/>
</dbReference>
<keyword evidence="3 7" id="KW-0812">Transmembrane</keyword>
<dbReference type="InterPro" id="IPR003838">
    <property type="entry name" value="ABC3_permease_C"/>
</dbReference>
<feature type="transmembrane region" description="Helical" evidence="7">
    <location>
        <begin position="335"/>
        <end position="362"/>
    </location>
</feature>
<dbReference type="Proteomes" id="UP001629156">
    <property type="component" value="Unassembled WGS sequence"/>
</dbReference>
<comment type="similarity">
    <text evidence="6">Belongs to the ABC-4 integral membrane protein family.</text>
</comment>
<dbReference type="Pfam" id="PF12704">
    <property type="entry name" value="MacB_PCD"/>
    <property type="match status" value="1"/>
</dbReference>
<evidence type="ECO:0000313" key="11">
    <source>
        <dbReference type="Proteomes" id="UP001629156"/>
    </source>
</evidence>
<accession>A0ABW8YV20</accession>
<feature type="domain" description="ABC3 transporter permease C-terminal" evidence="8">
    <location>
        <begin position="295"/>
        <end position="408"/>
    </location>
</feature>
<keyword evidence="5 7" id="KW-0472">Membrane</keyword>
<feature type="transmembrane region" description="Helical" evidence="7">
    <location>
        <begin position="27"/>
        <end position="47"/>
    </location>
</feature>
<evidence type="ECO:0000256" key="3">
    <source>
        <dbReference type="ARBA" id="ARBA00022692"/>
    </source>
</evidence>
<evidence type="ECO:0000259" key="8">
    <source>
        <dbReference type="Pfam" id="PF02687"/>
    </source>
</evidence>